<dbReference type="Proteomes" id="UP000289738">
    <property type="component" value="Chromosome A01"/>
</dbReference>
<keyword evidence="3" id="KW-1185">Reference proteome</keyword>
<dbReference type="Pfam" id="PF10536">
    <property type="entry name" value="PMD"/>
    <property type="match status" value="1"/>
</dbReference>
<dbReference type="InterPro" id="IPR044824">
    <property type="entry name" value="MAIN-like"/>
</dbReference>
<evidence type="ECO:0000259" key="1">
    <source>
        <dbReference type="Pfam" id="PF10536"/>
    </source>
</evidence>
<name>A0A445ER30_ARAHY</name>
<evidence type="ECO:0000313" key="2">
    <source>
        <dbReference type="EMBL" id="RYR77822.1"/>
    </source>
</evidence>
<gene>
    <name evidence="2" type="ORF">Ahy_A01g002474</name>
</gene>
<dbReference type="PANTHER" id="PTHR46033:SF8">
    <property type="entry name" value="PROTEIN MAINTENANCE OF MERISTEMS-LIKE"/>
    <property type="match status" value="1"/>
</dbReference>
<dbReference type="EMBL" id="SDMP01000001">
    <property type="protein sequence ID" value="RYR77822.1"/>
    <property type="molecule type" value="Genomic_DNA"/>
</dbReference>
<dbReference type="PANTHER" id="PTHR46033">
    <property type="entry name" value="PROTEIN MAIN-LIKE 2"/>
    <property type="match status" value="1"/>
</dbReference>
<comment type="caution">
    <text evidence="2">The sequence shown here is derived from an EMBL/GenBank/DDBJ whole genome shotgun (WGS) entry which is preliminary data.</text>
</comment>
<reference evidence="2 3" key="1">
    <citation type="submission" date="2019-01" db="EMBL/GenBank/DDBJ databases">
        <title>Sequencing of cultivated peanut Arachis hypogaea provides insights into genome evolution and oil improvement.</title>
        <authorList>
            <person name="Chen X."/>
        </authorList>
    </citation>
    <scope>NUCLEOTIDE SEQUENCE [LARGE SCALE GENOMIC DNA]</scope>
    <source>
        <strain evidence="3">cv. Fuhuasheng</strain>
        <tissue evidence="2">Leaves</tissue>
    </source>
</reference>
<sequence length="82" mass="9507">MVVKFNDVAIVRRPRLLLPRRVSHTLSPPNAIVPYPAEAKFGNTVPRRDFTFDNSLILALVERWHPEMHTFNLQWGEVTITL</sequence>
<proteinExistence type="predicted"/>
<feature type="domain" description="Aminotransferase-like plant mobile" evidence="1">
    <location>
        <begin position="49"/>
        <end position="82"/>
    </location>
</feature>
<protein>
    <recommendedName>
        <fullName evidence="1">Aminotransferase-like plant mobile domain-containing protein</fullName>
    </recommendedName>
</protein>
<dbReference type="AlphaFoldDB" id="A0A445ER30"/>
<dbReference type="InterPro" id="IPR019557">
    <property type="entry name" value="AminoTfrase-like_pln_mobile"/>
</dbReference>
<accession>A0A445ER30</accession>
<evidence type="ECO:0000313" key="3">
    <source>
        <dbReference type="Proteomes" id="UP000289738"/>
    </source>
</evidence>
<organism evidence="2 3">
    <name type="scientific">Arachis hypogaea</name>
    <name type="common">Peanut</name>
    <dbReference type="NCBI Taxonomy" id="3818"/>
    <lineage>
        <taxon>Eukaryota</taxon>
        <taxon>Viridiplantae</taxon>
        <taxon>Streptophyta</taxon>
        <taxon>Embryophyta</taxon>
        <taxon>Tracheophyta</taxon>
        <taxon>Spermatophyta</taxon>
        <taxon>Magnoliopsida</taxon>
        <taxon>eudicotyledons</taxon>
        <taxon>Gunneridae</taxon>
        <taxon>Pentapetalae</taxon>
        <taxon>rosids</taxon>
        <taxon>fabids</taxon>
        <taxon>Fabales</taxon>
        <taxon>Fabaceae</taxon>
        <taxon>Papilionoideae</taxon>
        <taxon>50 kb inversion clade</taxon>
        <taxon>dalbergioids sensu lato</taxon>
        <taxon>Dalbergieae</taxon>
        <taxon>Pterocarpus clade</taxon>
        <taxon>Arachis</taxon>
    </lineage>
</organism>
<dbReference type="GO" id="GO:0010073">
    <property type="term" value="P:meristem maintenance"/>
    <property type="evidence" value="ECO:0007669"/>
    <property type="project" value="InterPro"/>
</dbReference>